<feature type="region of interest" description="Disordered" evidence="5">
    <location>
        <begin position="378"/>
        <end position="425"/>
    </location>
</feature>
<dbReference type="Pfam" id="PF13086">
    <property type="entry name" value="AAA_11"/>
    <property type="match status" value="1"/>
</dbReference>
<dbReference type="InterPro" id="IPR001900">
    <property type="entry name" value="RNase_II/R"/>
</dbReference>
<dbReference type="Gene3D" id="2.170.16.10">
    <property type="entry name" value="Hedgehog/Intein (Hint) domain"/>
    <property type="match status" value="1"/>
</dbReference>
<evidence type="ECO:0000256" key="4">
    <source>
        <dbReference type="ARBA" id="ARBA00022840"/>
    </source>
</evidence>
<accession>A0A812QCV5</accession>
<keyword evidence="1" id="KW-0547">Nucleotide-binding</keyword>
<evidence type="ECO:0000259" key="6">
    <source>
        <dbReference type="SMART" id="SM00955"/>
    </source>
</evidence>
<dbReference type="PANTHER" id="PTHR10887">
    <property type="entry name" value="DNA2/NAM7 HELICASE FAMILY"/>
    <property type="match status" value="1"/>
</dbReference>
<feature type="compositionally biased region" description="Basic and acidic residues" evidence="5">
    <location>
        <begin position="265"/>
        <end position="283"/>
    </location>
</feature>
<feature type="compositionally biased region" description="Polar residues" evidence="5">
    <location>
        <begin position="2569"/>
        <end position="2580"/>
    </location>
</feature>
<name>A0A812QCV5_9DINO</name>
<evidence type="ECO:0000256" key="1">
    <source>
        <dbReference type="ARBA" id="ARBA00022741"/>
    </source>
</evidence>
<dbReference type="FunFam" id="3.40.50.300:FF:000326">
    <property type="entry name" value="P-loop containing nucleoside triphosphate hydrolase"/>
    <property type="match status" value="1"/>
</dbReference>
<evidence type="ECO:0000256" key="3">
    <source>
        <dbReference type="ARBA" id="ARBA00022806"/>
    </source>
</evidence>
<feature type="region of interest" description="Disordered" evidence="5">
    <location>
        <begin position="683"/>
        <end position="713"/>
    </location>
</feature>
<dbReference type="GO" id="GO:0016787">
    <property type="term" value="F:hydrolase activity"/>
    <property type="evidence" value="ECO:0007669"/>
    <property type="project" value="UniProtKB-KW"/>
</dbReference>
<dbReference type="CDD" id="cd18808">
    <property type="entry name" value="SF1_C_Upf1"/>
    <property type="match status" value="1"/>
</dbReference>
<dbReference type="PANTHER" id="PTHR10887:SF495">
    <property type="entry name" value="HELICASE SENATAXIN ISOFORM X1-RELATED"/>
    <property type="match status" value="1"/>
</dbReference>
<gene>
    <name evidence="7" type="primary">Upf1</name>
    <name evidence="7" type="ORF">SNAT2548_LOCUS20731</name>
</gene>
<keyword evidence="4" id="KW-0067">ATP-binding</keyword>
<evidence type="ECO:0000256" key="5">
    <source>
        <dbReference type="SAM" id="MobiDB-lite"/>
    </source>
</evidence>
<comment type="caution">
    <text evidence="7">The sequence shown here is derived from an EMBL/GenBank/DDBJ whole genome shotgun (WGS) entry which is preliminary data.</text>
</comment>
<dbReference type="Proteomes" id="UP000604046">
    <property type="component" value="Unassembled WGS sequence"/>
</dbReference>
<keyword evidence="3" id="KW-0347">Helicase</keyword>
<dbReference type="GO" id="GO:0005694">
    <property type="term" value="C:chromosome"/>
    <property type="evidence" value="ECO:0007669"/>
    <property type="project" value="UniProtKB-ARBA"/>
</dbReference>
<dbReference type="Gene3D" id="3.40.50.300">
    <property type="entry name" value="P-loop containing nucleotide triphosphate hydrolases"/>
    <property type="match status" value="2"/>
</dbReference>
<feature type="domain" description="RNB" evidence="6">
    <location>
        <begin position="1041"/>
        <end position="1401"/>
    </location>
</feature>
<keyword evidence="2" id="KW-0378">Hydrolase</keyword>
<dbReference type="InterPro" id="IPR041677">
    <property type="entry name" value="DNA2/NAM7_AAA_11"/>
</dbReference>
<keyword evidence="8" id="KW-1185">Reference proteome</keyword>
<reference evidence="7" key="1">
    <citation type="submission" date="2021-02" db="EMBL/GenBank/DDBJ databases">
        <authorList>
            <person name="Dougan E. K."/>
            <person name="Rhodes N."/>
            <person name="Thang M."/>
            <person name="Chan C."/>
        </authorList>
    </citation>
    <scope>NUCLEOTIDE SEQUENCE</scope>
</reference>
<feature type="region of interest" description="Disordered" evidence="5">
    <location>
        <begin position="340"/>
        <end position="366"/>
    </location>
</feature>
<dbReference type="SUPFAM" id="SSF50249">
    <property type="entry name" value="Nucleic acid-binding proteins"/>
    <property type="match status" value="1"/>
</dbReference>
<protein>
    <submittedName>
        <fullName evidence="7">Upf1 protein</fullName>
    </submittedName>
</protein>
<proteinExistence type="predicted"/>
<sequence>KLFIITGSRRALALSALQGVRRHRTIRAPCRLYGPQDRFAERYQARDTTAEQGEGMSLQLHGYKKEAWHMGRPLFRCEQEWCDGRVFQEKVSSHEEKEMFNDLVTSPSAQDQATPAREAVAVVASKSVCCLWLRGACREQGSHVLRDQELLHEDVRGLSCSFGMRCYYNHYMSRGPLPPEVPEPPPPPGSLHATPMETELHTSDAASTFVCCLWLGGRCREEGSHAKGSKTFLHEDVAGMMCGFELHCRHKHYARPGMSKAAGARIEKEESEPECHAENKPSEDPFTATSVCCLWLCGRCSEADSHTHGRRRFLHEDVPGMLCGFGSSCRFKHYERQEASDQAVPEMTPATAAGEPSSSDHRLQWRPKLPTNQQNEAAFTSIDGKQSVDSQMIPESSSEEGPPEAEKASTPRGETSGQVDEESGPPTPTFICCKWLCGTCKEVSSHMSGSRQYLHEDAPGLQCGYGLKCRYGHHQEQRAVCCYWLEDRCDFPATHKVGKRTFLHRRDPQLLCSYGTSCRFRHNDPKQKAGNLHVLEPDSVGRPEIRGDMLVCTKTEKSIRYGEVQEVSAESARKQAPVHVRFLMDDGSHSLERVSVTQLLVPEYSAFEIGMQVQVACGSKLFLATVREVSQDVRQSRRPICVHRKGSAQEEEEWVGADRLRSRALKFLPLRCSESQSKEVREVRELREVPEPEVRPPAASPLPWDEPGSSDGEDTLHCLDNAVHATECAMTVAGQSKEWLPELERALREAARSSQLESLLALHGWERGERGERGEEGKFGSPPDLQCLLDRLIQVRSDKYEVGSDSSQCQGSAASGAEVSEVMLNEVASSCAFCPDSLETQLSRQVLVERGPKPLLGCKVRILAGKNRAQARDCDRCFVRLLLGQIFSVGKQPRRARSSLRVEDVGRTVLFGRIVHSEEFGVPWQNEFVCSRSKVVRNHNYVPFKPINGKLPPIQVPWSKAKPLPSSIDLHVIQVDSWHGDRQPRGRYVESLKMQSRDSDVGILEPVQISLNFCDWKRGDAKQNAGLFPSGQFPRPDASGREDLRTLLTVGIQHPGLPTSLVMSHLPAIGLQMHVLDVNSYLAQPGMETVEEMVRRRAVGAWFYDHKDMPLDACLPLFPPDVEQELSFQEHSERLAVTFTFPLTAHQDLDFQNVAMSETLVRCKSILTPEEAGLMLLGKEGEDGEVGSLMRHLAGHARKFEKAEVKRASLASLEHLDVDFASHAGAGDQAPSAYAHLAGSRLVRTLAHVLDQHAGRLLRGSPAWRELLEEDGRETLPALEIRCSHAQQDPDARKVIERLLLLKPGDDQVQLGVGHALQALRTIISRTGLSYAQRHCFVSSFVRRLRNALPQSYYEVAEPEPAASKPGTQDFFHEPLFHISRPLQRYIDILGMRALKCQLGWRPSKLLRLPKMDLQKAVARANARHAAEGFGLHIFRIISWRKELHELSIGRRVSDPLIGAVGPVYINVLIPSAAASILEMKVPVSVLCSSSSSPHYDAAAQSLRFSAKDPETGEASILLETWSSPKMSCVISRNCAQPIPHHASANAVIVTELVLDKTRLPVGHRMFPEMFSSSPDLPEWAVMDRRIEAYSRIWTRIRTCQVHATAASSDAYTPPSPARHVRWVRKDNEWHFQCQVDVLLSPCSWVRQGDLAVVRLEREEKVVDLRGTVLQAKPYPKARDRDDSSAEKTFNVQVELCENSQTLREELAIFVDAVAAPGLYFISVQGNEKKSIQMLETIPASPPLQNMRLTVPRTSQQQKRELEMRPLMTPEQVKLLQQNPDYPMRKDTSLNEQQTIALQRGLQRPFSIVQGPPGTGKTSLLVKFVVTAMSVKPADQRPQQVRAMVAGGGLARGGGVAGQQGGVLQGQGFNEADVGCRDATNTAQVHRILVCAPSNHAADHLLQRLVTDTSIPPQYITRVYSRFIEATHGSIYKGGHMRNERSFDIQPHLEEHSLHFKVSQMPQLAAQTRQNADQKAVDKAYEAAEISVLSDSRVVITTCSVAYLHTALIQGEPRTAVRPIQFHTAVIDEAAQASEPDVVLAATHAAQRLVVVGDHQQLGPVITQRNLCAAYLSALEVPFLERMLKDPVRLRSSVMLNVQHRMHPSIRQFPSKQFYESKLMDHVSIPHRPELQCLWPQEKEHVRFVDCQTPHSLDRACEASCEGRSSLRNAGEAEVAVEACAALLQRGCRPEDVAIITPYTAQYQEIRDKLDRAVCGKSLMVLVGTVHALQGSEREFIIMSCVRSISDEVQDISSGEAATRGDSIALREMCLPSLGIVSNPKLLNVALTRAKYGLLCIGNADILCGGSKDFQDLISNLRNRKCLVEREAFVKSLRGNQCGNRWAKASLSRSRPAVPTVRPEDSCSNVGVGSHSHVGVGVRDALDDVIDGSQVSNAPSSISVLSDPRGGPKCFLRGTLLRGASSLMIPVECLEEGSRICSAVPSGACLEVKKVQRHWVAVLELQCHDRETVDLVRIDARIDAAEASIVVTGTHRVVMETGPPRPANEVKKGTKVRITGGAAASVTLVEKFKDTVDIFQVTFHPDEPVEAVSPSAAQIWTMGHSDRGRTRRSGMTQRPKQRAQTPIDEDEKMSIPQTYDFFEDAPP</sequence>
<organism evidence="7 8">
    <name type="scientific">Symbiodinium natans</name>
    <dbReference type="NCBI Taxonomy" id="878477"/>
    <lineage>
        <taxon>Eukaryota</taxon>
        <taxon>Sar</taxon>
        <taxon>Alveolata</taxon>
        <taxon>Dinophyceae</taxon>
        <taxon>Suessiales</taxon>
        <taxon>Symbiodiniaceae</taxon>
        <taxon>Symbiodinium</taxon>
    </lineage>
</organism>
<evidence type="ECO:0000313" key="7">
    <source>
        <dbReference type="EMBL" id="CAE7379727.1"/>
    </source>
</evidence>
<dbReference type="InterPro" id="IPR027417">
    <property type="entry name" value="P-loop_NTPase"/>
</dbReference>
<feature type="region of interest" description="Disordered" evidence="5">
    <location>
        <begin position="2559"/>
        <end position="2603"/>
    </location>
</feature>
<dbReference type="InterPro" id="IPR045055">
    <property type="entry name" value="DNA2/NAM7-like"/>
</dbReference>
<dbReference type="GO" id="GO:0004386">
    <property type="term" value="F:helicase activity"/>
    <property type="evidence" value="ECO:0007669"/>
    <property type="project" value="UniProtKB-KW"/>
</dbReference>
<dbReference type="InterPro" id="IPR012340">
    <property type="entry name" value="NA-bd_OB-fold"/>
</dbReference>
<feature type="compositionally biased region" description="Polar residues" evidence="5">
    <location>
        <begin position="378"/>
        <end position="390"/>
    </location>
</feature>
<dbReference type="InterPro" id="IPR047187">
    <property type="entry name" value="SF1_C_Upf1"/>
</dbReference>
<evidence type="ECO:0000256" key="2">
    <source>
        <dbReference type="ARBA" id="ARBA00022801"/>
    </source>
</evidence>
<feature type="compositionally biased region" description="Basic and acidic residues" evidence="5">
    <location>
        <begin position="683"/>
        <end position="694"/>
    </location>
</feature>
<dbReference type="InterPro" id="IPR041679">
    <property type="entry name" value="DNA2/NAM7-like_C"/>
</dbReference>
<feature type="region of interest" description="Disordered" evidence="5">
    <location>
        <begin position="259"/>
        <end position="285"/>
    </location>
</feature>
<feature type="non-terminal residue" evidence="7">
    <location>
        <position position="1"/>
    </location>
</feature>
<dbReference type="GO" id="GO:0003723">
    <property type="term" value="F:RNA binding"/>
    <property type="evidence" value="ECO:0007669"/>
    <property type="project" value="InterPro"/>
</dbReference>
<dbReference type="EMBL" id="CAJNDS010002221">
    <property type="protein sequence ID" value="CAE7379727.1"/>
    <property type="molecule type" value="Genomic_DNA"/>
</dbReference>
<dbReference type="SUPFAM" id="SSF52540">
    <property type="entry name" value="P-loop containing nucleoside triphosphate hydrolases"/>
    <property type="match status" value="1"/>
</dbReference>
<dbReference type="SMART" id="SM00955">
    <property type="entry name" value="RNB"/>
    <property type="match status" value="1"/>
</dbReference>
<dbReference type="GO" id="GO:0005524">
    <property type="term" value="F:ATP binding"/>
    <property type="evidence" value="ECO:0007669"/>
    <property type="project" value="UniProtKB-KW"/>
</dbReference>
<evidence type="ECO:0000313" key="8">
    <source>
        <dbReference type="Proteomes" id="UP000604046"/>
    </source>
</evidence>
<dbReference type="GO" id="GO:0004540">
    <property type="term" value="F:RNA nuclease activity"/>
    <property type="evidence" value="ECO:0007669"/>
    <property type="project" value="InterPro"/>
</dbReference>
<dbReference type="OrthoDB" id="6513042at2759"/>
<dbReference type="Pfam" id="PF13087">
    <property type="entry name" value="AAA_12"/>
    <property type="match status" value="1"/>
</dbReference>